<dbReference type="Proteomes" id="UP000282977">
    <property type="component" value="Unassembled WGS sequence"/>
</dbReference>
<gene>
    <name evidence="2" type="ORF">ENE74_13815</name>
</gene>
<accession>A0A437J4Y0</accession>
<dbReference type="CDD" id="cd03809">
    <property type="entry name" value="GT4_MtfB-like"/>
    <property type="match status" value="1"/>
</dbReference>
<dbReference type="EMBL" id="RZUL01000005">
    <property type="protein sequence ID" value="RVT39821.1"/>
    <property type="molecule type" value="Genomic_DNA"/>
</dbReference>
<dbReference type="Gene3D" id="3.40.50.2000">
    <property type="entry name" value="Glycogen Phosphorylase B"/>
    <property type="match status" value="2"/>
</dbReference>
<dbReference type="PANTHER" id="PTHR46401:SF9">
    <property type="entry name" value="MANNOSYLTRANSFERASE A"/>
    <property type="match status" value="1"/>
</dbReference>
<dbReference type="AlphaFoldDB" id="A0A437J4Y0"/>
<evidence type="ECO:0000259" key="1">
    <source>
        <dbReference type="Pfam" id="PF00534"/>
    </source>
</evidence>
<proteinExistence type="predicted"/>
<dbReference type="GO" id="GO:0016757">
    <property type="term" value="F:glycosyltransferase activity"/>
    <property type="evidence" value="ECO:0007669"/>
    <property type="project" value="InterPro"/>
</dbReference>
<dbReference type="Pfam" id="PF00534">
    <property type="entry name" value="Glycos_transf_1"/>
    <property type="match status" value="1"/>
</dbReference>
<feature type="domain" description="Glycosyl transferase family 1" evidence="1">
    <location>
        <begin position="235"/>
        <end position="379"/>
    </location>
</feature>
<sequence length="419" mass="47217">MHVKVIIKRIRKLFGMIAVSDDNLIDKNKNSILIDISTINKYDAGTGIQRVVRSVVSNLLSMNLEKFIVRTIISNGRINYIYNQLHSLSNIDRKFNQVNNEKVIARPGDMFLGIDLSPKDILRNKGQIIRWKSAGVRIVFFVYDLLPARNPDWFHRTTSRRYLKWLNFVVDHADHVICISRTVADDFALWIAQNRPGNANGPDIGVIRLGSDFTTSMRTTTMPDNAEKIFSWMRAKRTVLMVGTIEPRKGYDQALKAFDLIWQNDQDNAPHLLIVGRPGWKSALLQAKIRNHVCYGKSLLWLEDASDTFLAALYQKCAGLLLASRGEGFGLPMLEAKAYGKSVLVRDLPVFREVARGSATFFHGEEPEDLANAINGWLATIDVNKQEAEDATQAGNWQTTANDILTMLGVLDSTNNKTV</sequence>
<name>A0A437J4Y0_9SPHN</name>
<keyword evidence="3" id="KW-1185">Reference proteome</keyword>
<keyword evidence="2" id="KW-0808">Transferase</keyword>
<dbReference type="OrthoDB" id="9790710at2"/>
<dbReference type="RefSeq" id="WP_127691519.1">
    <property type="nucleotide sequence ID" value="NZ_RZUL01000005.1"/>
</dbReference>
<evidence type="ECO:0000313" key="2">
    <source>
        <dbReference type="EMBL" id="RVT39821.1"/>
    </source>
</evidence>
<protein>
    <submittedName>
        <fullName evidence="2">Glycosyltransferase family 1 protein</fullName>
    </submittedName>
</protein>
<organism evidence="2 3">
    <name type="scientific">Sphingobium algorifonticola</name>
    <dbReference type="NCBI Taxonomy" id="2008318"/>
    <lineage>
        <taxon>Bacteria</taxon>
        <taxon>Pseudomonadati</taxon>
        <taxon>Pseudomonadota</taxon>
        <taxon>Alphaproteobacteria</taxon>
        <taxon>Sphingomonadales</taxon>
        <taxon>Sphingomonadaceae</taxon>
        <taxon>Sphingobium</taxon>
    </lineage>
</organism>
<comment type="caution">
    <text evidence="2">The sequence shown here is derived from an EMBL/GenBank/DDBJ whole genome shotgun (WGS) entry which is preliminary data.</text>
</comment>
<dbReference type="SUPFAM" id="SSF53756">
    <property type="entry name" value="UDP-Glycosyltransferase/glycogen phosphorylase"/>
    <property type="match status" value="1"/>
</dbReference>
<evidence type="ECO:0000313" key="3">
    <source>
        <dbReference type="Proteomes" id="UP000282977"/>
    </source>
</evidence>
<dbReference type="InterPro" id="IPR001296">
    <property type="entry name" value="Glyco_trans_1"/>
</dbReference>
<reference evidence="2 3" key="1">
    <citation type="submission" date="2019-01" db="EMBL/GenBank/DDBJ databases">
        <authorList>
            <person name="Chen W.-M."/>
        </authorList>
    </citation>
    <scope>NUCLEOTIDE SEQUENCE [LARGE SCALE GENOMIC DNA]</scope>
    <source>
        <strain evidence="2 3">TLA-22</strain>
    </source>
</reference>
<dbReference type="PANTHER" id="PTHR46401">
    <property type="entry name" value="GLYCOSYLTRANSFERASE WBBK-RELATED"/>
    <property type="match status" value="1"/>
</dbReference>